<keyword evidence="1" id="KW-0732">Signal</keyword>
<keyword evidence="3" id="KW-1185">Reference proteome</keyword>
<evidence type="ECO:0000313" key="3">
    <source>
        <dbReference type="Proteomes" id="UP000246740"/>
    </source>
</evidence>
<feature type="signal peptide" evidence="1">
    <location>
        <begin position="1"/>
        <end position="23"/>
    </location>
</feature>
<name>A0A317XJE0_9BASI</name>
<reference evidence="2 3" key="1">
    <citation type="journal article" date="2018" name="Mol. Biol. Evol.">
        <title>Broad Genomic Sampling Reveals a Smut Pathogenic Ancestry of the Fungal Clade Ustilaginomycotina.</title>
        <authorList>
            <person name="Kijpornyongpan T."/>
            <person name="Mondo S.J."/>
            <person name="Barry K."/>
            <person name="Sandor L."/>
            <person name="Lee J."/>
            <person name="Lipzen A."/>
            <person name="Pangilinan J."/>
            <person name="LaButti K."/>
            <person name="Hainaut M."/>
            <person name="Henrissat B."/>
            <person name="Grigoriev I.V."/>
            <person name="Spatafora J.W."/>
            <person name="Aime M.C."/>
        </authorList>
    </citation>
    <scope>NUCLEOTIDE SEQUENCE [LARGE SCALE GENOMIC DNA]</scope>
    <source>
        <strain evidence="2 3">MCA 3645</strain>
    </source>
</reference>
<dbReference type="OrthoDB" id="2556378at2759"/>
<organism evidence="2 3">
    <name type="scientific">Testicularia cyperi</name>
    <dbReference type="NCBI Taxonomy" id="1882483"/>
    <lineage>
        <taxon>Eukaryota</taxon>
        <taxon>Fungi</taxon>
        <taxon>Dikarya</taxon>
        <taxon>Basidiomycota</taxon>
        <taxon>Ustilaginomycotina</taxon>
        <taxon>Ustilaginomycetes</taxon>
        <taxon>Ustilaginales</taxon>
        <taxon>Anthracoideaceae</taxon>
        <taxon>Testicularia</taxon>
    </lineage>
</organism>
<accession>A0A317XJE0</accession>
<dbReference type="EMBL" id="KZ819201">
    <property type="protein sequence ID" value="PWY97987.1"/>
    <property type="molecule type" value="Genomic_DNA"/>
</dbReference>
<sequence>TAAQRVNLWARLITLLAYVSLYGEELALLGKDTAPDHLAMDELLDDCVHAVGQLYEEMLDAGEATATLNSSVAAAVFDLSYALVVQRPKIYGNTHQLALPRLFLHLCLDSYGMCAPASRCTSIIAGLEFCMRAVIHFHAFEPYYGLVFTTDADSVEGAVQEMLRKNFYHNGNSASAWLQLLARYGTVLAANEQSSVFFAWSEDRRQVTFAAKTICIARLQAMAAAAVAQANKHMAQLLLLQDAEAVPALDLQALEDSINSRRPGDSFAVFS</sequence>
<gene>
    <name evidence="2" type="ORF">BCV70DRAFT_219119</name>
</gene>
<evidence type="ECO:0000256" key="1">
    <source>
        <dbReference type="SAM" id="SignalP"/>
    </source>
</evidence>
<protein>
    <submittedName>
        <fullName evidence="2">Uncharacterized protein</fullName>
    </submittedName>
</protein>
<evidence type="ECO:0000313" key="2">
    <source>
        <dbReference type="EMBL" id="PWY97987.1"/>
    </source>
</evidence>
<feature type="chain" id="PRO_5016319465" evidence="1">
    <location>
        <begin position="24"/>
        <end position="271"/>
    </location>
</feature>
<dbReference type="STRING" id="1882483.A0A317XJE0"/>
<feature type="non-terminal residue" evidence="2">
    <location>
        <position position="1"/>
    </location>
</feature>
<dbReference type="Proteomes" id="UP000246740">
    <property type="component" value="Unassembled WGS sequence"/>
</dbReference>
<dbReference type="InParanoid" id="A0A317XJE0"/>
<dbReference type="AlphaFoldDB" id="A0A317XJE0"/>
<proteinExistence type="predicted"/>